<dbReference type="Pfam" id="PF02678">
    <property type="entry name" value="Pirin"/>
    <property type="match status" value="1"/>
</dbReference>
<dbReference type="PIRSF" id="PIRSF006232">
    <property type="entry name" value="Pirin"/>
    <property type="match status" value="1"/>
</dbReference>
<dbReference type="EMBL" id="BAAALG010000006">
    <property type="protein sequence ID" value="GAA1098601.1"/>
    <property type="molecule type" value="Genomic_DNA"/>
</dbReference>
<comment type="caution">
    <text evidence="6">The sequence shown here is derived from an EMBL/GenBank/DDBJ whole genome shotgun (WGS) entry which is preliminary data.</text>
</comment>
<dbReference type="PANTHER" id="PTHR13903:SF8">
    <property type="entry name" value="PIRIN"/>
    <property type="match status" value="1"/>
</dbReference>
<dbReference type="CDD" id="cd02909">
    <property type="entry name" value="cupin_pirin_N"/>
    <property type="match status" value="1"/>
</dbReference>
<dbReference type="PANTHER" id="PTHR13903">
    <property type="entry name" value="PIRIN-RELATED"/>
    <property type="match status" value="1"/>
</dbReference>
<feature type="domain" description="Pirin C-terminal" evidence="5">
    <location>
        <begin position="191"/>
        <end position="286"/>
    </location>
</feature>
<feature type="region of interest" description="Disordered" evidence="3">
    <location>
        <begin position="307"/>
        <end position="331"/>
    </location>
</feature>
<organism evidence="6 7">
    <name type="scientific">Nocardioides dubius</name>
    <dbReference type="NCBI Taxonomy" id="317019"/>
    <lineage>
        <taxon>Bacteria</taxon>
        <taxon>Bacillati</taxon>
        <taxon>Actinomycetota</taxon>
        <taxon>Actinomycetes</taxon>
        <taxon>Propionibacteriales</taxon>
        <taxon>Nocardioidaceae</taxon>
        <taxon>Nocardioides</taxon>
    </lineage>
</organism>
<dbReference type="SUPFAM" id="SSF51182">
    <property type="entry name" value="RmlC-like cupins"/>
    <property type="match status" value="1"/>
</dbReference>
<evidence type="ECO:0000256" key="3">
    <source>
        <dbReference type="SAM" id="MobiDB-lite"/>
    </source>
</evidence>
<feature type="domain" description="Pirin N-terminal" evidence="4">
    <location>
        <begin position="41"/>
        <end position="139"/>
    </location>
</feature>
<evidence type="ECO:0000256" key="2">
    <source>
        <dbReference type="RuleBase" id="RU003457"/>
    </source>
</evidence>
<proteinExistence type="inferred from homology"/>
<evidence type="ECO:0000256" key="1">
    <source>
        <dbReference type="ARBA" id="ARBA00008416"/>
    </source>
</evidence>
<evidence type="ECO:0000259" key="4">
    <source>
        <dbReference type="Pfam" id="PF02678"/>
    </source>
</evidence>
<dbReference type="InterPro" id="IPR008778">
    <property type="entry name" value="Pirin_C_dom"/>
</dbReference>
<gene>
    <name evidence="6" type="ORF">GCM10009668_15050</name>
</gene>
<accession>A0ABN1TRA9</accession>
<dbReference type="Gene3D" id="2.60.120.10">
    <property type="entry name" value="Jelly Rolls"/>
    <property type="match status" value="1"/>
</dbReference>
<dbReference type="InterPro" id="IPR011051">
    <property type="entry name" value="RmlC_Cupin_sf"/>
</dbReference>
<dbReference type="InterPro" id="IPR012093">
    <property type="entry name" value="Pirin"/>
</dbReference>
<feature type="compositionally biased region" description="Pro residues" evidence="3">
    <location>
        <begin position="313"/>
        <end position="323"/>
    </location>
</feature>
<dbReference type="InterPro" id="IPR014710">
    <property type="entry name" value="RmlC-like_jellyroll"/>
</dbReference>
<name>A0ABN1TRA9_9ACTN</name>
<evidence type="ECO:0000313" key="7">
    <source>
        <dbReference type="Proteomes" id="UP001501581"/>
    </source>
</evidence>
<dbReference type="Proteomes" id="UP001501581">
    <property type="component" value="Unassembled WGS sequence"/>
</dbReference>
<evidence type="ECO:0000313" key="6">
    <source>
        <dbReference type="EMBL" id="GAA1098601.1"/>
    </source>
</evidence>
<dbReference type="Pfam" id="PF05726">
    <property type="entry name" value="Pirin_C"/>
    <property type="match status" value="1"/>
</dbReference>
<keyword evidence="7" id="KW-1185">Reference proteome</keyword>
<reference evidence="6 7" key="1">
    <citation type="journal article" date="2019" name="Int. J. Syst. Evol. Microbiol.">
        <title>The Global Catalogue of Microorganisms (GCM) 10K type strain sequencing project: providing services to taxonomists for standard genome sequencing and annotation.</title>
        <authorList>
            <consortium name="The Broad Institute Genomics Platform"/>
            <consortium name="The Broad Institute Genome Sequencing Center for Infectious Disease"/>
            <person name="Wu L."/>
            <person name="Ma J."/>
        </authorList>
    </citation>
    <scope>NUCLEOTIDE SEQUENCE [LARGE SCALE GENOMIC DNA]</scope>
    <source>
        <strain evidence="6 7">JCM 13008</strain>
    </source>
</reference>
<evidence type="ECO:0000259" key="5">
    <source>
        <dbReference type="Pfam" id="PF05726"/>
    </source>
</evidence>
<sequence>MSNPEHDPGVLVCTEGAPVPGLEVIEPREVPLGGPRAMLVRRTLPSRQRSLIGAWCFLDHYGPEPVASSGGMKVTPHPHTGLATVSWLFTGEIEHQDSAGNVAMVRPGELNLMTAGRGISHSEVSTPAADVLHGAQLWVALPDATRHVEPGFDHYVPAPVALDGAVARVFLGSLAGDTSPVRTHTPLLGAELLLEAGAELTLDVDAAFEHGLLLDAGAVQVEEQPLAPGELGYLAPGHARLRLSATEESRVLLLGGPPFGESIVMWWNFVGRSHEEIVGFREEWQAQIIRDGALIPDSREAAPGRFGVVSGQPLPPIPAPPLPNARLRERR</sequence>
<comment type="similarity">
    <text evidence="1 2">Belongs to the pirin family.</text>
</comment>
<dbReference type="RefSeq" id="WP_343992947.1">
    <property type="nucleotide sequence ID" value="NZ_BAAALG010000006.1"/>
</dbReference>
<protein>
    <submittedName>
        <fullName evidence="6">Pirin family protein</fullName>
    </submittedName>
</protein>
<dbReference type="InterPro" id="IPR003829">
    <property type="entry name" value="Pirin_N_dom"/>
</dbReference>